<evidence type="ECO:0000256" key="9">
    <source>
        <dbReference type="ARBA" id="ARBA00023242"/>
    </source>
</evidence>
<dbReference type="OrthoDB" id="5607at2759"/>
<dbReference type="InterPro" id="IPR023170">
    <property type="entry name" value="HhH_base_excis_C"/>
</dbReference>
<evidence type="ECO:0000256" key="4">
    <source>
        <dbReference type="ARBA" id="ARBA00022485"/>
    </source>
</evidence>
<dbReference type="GO" id="GO:0006284">
    <property type="term" value="P:base-excision repair"/>
    <property type="evidence" value="ECO:0007669"/>
    <property type="project" value="InterPro"/>
</dbReference>
<evidence type="ECO:0000256" key="1">
    <source>
        <dbReference type="ARBA" id="ARBA00001966"/>
    </source>
</evidence>
<reference evidence="12" key="1">
    <citation type="submission" date="2023-05" db="EMBL/GenBank/DDBJ databases">
        <title>Genome and transcriptome analyses reveal genes involved in the formation of fine ridges on petal epidermal cells in Hibiscus trionum.</title>
        <authorList>
            <person name="Koshimizu S."/>
            <person name="Masuda S."/>
            <person name="Ishii T."/>
            <person name="Shirasu K."/>
            <person name="Hoshino A."/>
            <person name="Arita M."/>
        </authorList>
    </citation>
    <scope>NUCLEOTIDE SEQUENCE</scope>
    <source>
        <strain evidence="12">Hamamatsu line</strain>
    </source>
</reference>
<feature type="region of interest" description="Disordered" evidence="10">
    <location>
        <begin position="442"/>
        <end position="482"/>
    </location>
</feature>
<dbReference type="GO" id="GO:0141166">
    <property type="term" value="P:chromosomal 5-methylcytosine DNA demethylation pathway"/>
    <property type="evidence" value="ECO:0007669"/>
    <property type="project" value="InterPro"/>
</dbReference>
<evidence type="ECO:0000256" key="2">
    <source>
        <dbReference type="ARBA" id="ARBA00004123"/>
    </source>
</evidence>
<comment type="subcellular location">
    <subcellularLocation>
        <location evidence="2">Nucleus</location>
    </subcellularLocation>
</comment>
<protein>
    <recommendedName>
        <fullName evidence="11">HhH-GPD domain-containing protein</fullName>
    </recommendedName>
</protein>
<comment type="caution">
    <text evidence="12">The sequence shown here is derived from an EMBL/GenBank/DDBJ whole genome shotgun (WGS) entry which is preliminary data.</text>
</comment>
<feature type="region of interest" description="Disordered" evidence="10">
    <location>
        <begin position="1868"/>
        <end position="1894"/>
    </location>
</feature>
<dbReference type="GO" id="GO:0035514">
    <property type="term" value="F:DNA demethylase activity"/>
    <property type="evidence" value="ECO:0007669"/>
    <property type="project" value="InterPro"/>
</dbReference>
<dbReference type="SMART" id="SM00525">
    <property type="entry name" value="FES"/>
    <property type="match status" value="1"/>
</dbReference>
<dbReference type="Proteomes" id="UP001165190">
    <property type="component" value="Unassembled WGS sequence"/>
</dbReference>
<accession>A0A9W7HLX3</accession>
<dbReference type="Pfam" id="PF15629">
    <property type="entry name" value="Perm-CXXC"/>
    <property type="match status" value="1"/>
</dbReference>
<feature type="domain" description="HhH-GPD" evidence="11">
    <location>
        <begin position="1339"/>
        <end position="1501"/>
    </location>
</feature>
<dbReference type="GO" id="GO:0005634">
    <property type="term" value="C:nucleus"/>
    <property type="evidence" value="ECO:0007669"/>
    <property type="project" value="UniProtKB-SubCell"/>
</dbReference>
<evidence type="ECO:0000256" key="10">
    <source>
        <dbReference type="SAM" id="MobiDB-lite"/>
    </source>
</evidence>
<dbReference type="InterPro" id="IPR044811">
    <property type="entry name" value="DME/ROS1"/>
</dbReference>
<dbReference type="InterPro" id="IPR003265">
    <property type="entry name" value="HhH-GPD_domain"/>
</dbReference>
<keyword evidence="8" id="KW-0238">DNA-binding</keyword>
<keyword evidence="6" id="KW-0408">Iron</keyword>
<dbReference type="GO" id="GO:0003677">
    <property type="term" value="F:DNA binding"/>
    <property type="evidence" value="ECO:0007669"/>
    <property type="project" value="UniProtKB-KW"/>
</dbReference>
<evidence type="ECO:0000259" key="11">
    <source>
        <dbReference type="SMART" id="SM00478"/>
    </source>
</evidence>
<comment type="similarity">
    <text evidence="3">Belongs to the DNA glycosylase family. DEMETER subfamily.</text>
</comment>
<evidence type="ECO:0000313" key="13">
    <source>
        <dbReference type="Proteomes" id="UP001165190"/>
    </source>
</evidence>
<evidence type="ECO:0000256" key="6">
    <source>
        <dbReference type="ARBA" id="ARBA00023004"/>
    </source>
</evidence>
<keyword evidence="7" id="KW-0411">Iron-sulfur</keyword>
<dbReference type="InterPro" id="IPR028924">
    <property type="entry name" value="Perm-CXXC"/>
</dbReference>
<dbReference type="GO" id="GO:0051539">
    <property type="term" value="F:4 iron, 4 sulfur cluster binding"/>
    <property type="evidence" value="ECO:0007669"/>
    <property type="project" value="UniProtKB-KW"/>
</dbReference>
<dbReference type="GO" id="GO:0003906">
    <property type="term" value="F:DNA-(apurinic or apyrimidinic site) endonuclease activity"/>
    <property type="evidence" value="ECO:0007669"/>
    <property type="project" value="UniProtKB-ARBA"/>
</dbReference>
<name>A0A9W7HLX3_HIBTR</name>
<feature type="compositionally biased region" description="Polar residues" evidence="10">
    <location>
        <begin position="223"/>
        <end position="246"/>
    </location>
</feature>
<feature type="compositionally biased region" description="Polar residues" evidence="10">
    <location>
        <begin position="1050"/>
        <end position="1063"/>
    </location>
</feature>
<evidence type="ECO:0000256" key="7">
    <source>
        <dbReference type="ARBA" id="ARBA00023014"/>
    </source>
</evidence>
<comment type="cofactor">
    <cofactor evidence="1">
        <name>[4Fe-4S] cluster</name>
        <dbReference type="ChEBI" id="CHEBI:49883"/>
    </cofactor>
</comment>
<dbReference type="InterPro" id="IPR028925">
    <property type="entry name" value="RRM_DME"/>
</dbReference>
<dbReference type="Pfam" id="PF15628">
    <property type="entry name" value="RRM_DME"/>
    <property type="match status" value="1"/>
</dbReference>
<organism evidence="12 13">
    <name type="scientific">Hibiscus trionum</name>
    <name type="common">Flower of an hour</name>
    <dbReference type="NCBI Taxonomy" id="183268"/>
    <lineage>
        <taxon>Eukaryota</taxon>
        <taxon>Viridiplantae</taxon>
        <taxon>Streptophyta</taxon>
        <taxon>Embryophyta</taxon>
        <taxon>Tracheophyta</taxon>
        <taxon>Spermatophyta</taxon>
        <taxon>Magnoliopsida</taxon>
        <taxon>eudicotyledons</taxon>
        <taxon>Gunneridae</taxon>
        <taxon>Pentapetalae</taxon>
        <taxon>rosids</taxon>
        <taxon>malvids</taxon>
        <taxon>Malvales</taxon>
        <taxon>Malvaceae</taxon>
        <taxon>Malvoideae</taxon>
        <taxon>Hibiscus</taxon>
    </lineage>
</organism>
<keyword evidence="4" id="KW-0004">4Fe-4S</keyword>
<dbReference type="InterPro" id="IPR011257">
    <property type="entry name" value="DNA_glycosylase"/>
</dbReference>
<dbReference type="GO" id="GO:0046872">
    <property type="term" value="F:metal ion binding"/>
    <property type="evidence" value="ECO:0007669"/>
    <property type="project" value="UniProtKB-KW"/>
</dbReference>
<feature type="region of interest" description="Disordered" evidence="10">
    <location>
        <begin position="377"/>
        <end position="400"/>
    </location>
</feature>
<gene>
    <name evidence="12" type="ORF">HRI_001641900</name>
</gene>
<dbReference type="PANTHER" id="PTHR46213">
    <property type="entry name" value="TRANSCRIPTIONAL ACTIVATOR DEMETER"/>
    <property type="match status" value="1"/>
</dbReference>
<proteinExistence type="inferred from homology"/>
<dbReference type="SMART" id="SM00478">
    <property type="entry name" value="ENDO3c"/>
    <property type="match status" value="1"/>
</dbReference>
<feature type="region of interest" description="Disordered" evidence="10">
    <location>
        <begin position="223"/>
        <end position="328"/>
    </location>
</feature>
<sequence length="1894" mass="211095">MSKQGQEPPVNRAGIEENPMFRANCMEPERCFFGFARKSQADGVIACSDSFVEVNGSVDNNLKAASVGSECISADTNVSRQCHLNPMGLGNVYLSANAASEGINRHHTECSSAGLYPVHVNFSALDKIWIGGNCTPRKQQNVIPHENPYGYDFNLPAGTRGAFSPTGISDFAPITPEKAARAEPKEVSKIGNLYIEIRPERRDEQANELVDVRVDVDGVQCSKELQTPGVESSLTTTPSKENQNPEDGSHLAELEILTPQPKQRKRKHRPKVITEGKPRKPRKPVTPKTGGPQETPTGKRKYVRKNTVTNDTSILPGEANAEKPTGKRKYVRRKELNKDSTVPTQEESANGTTCTETLEHNKKPCRRALDFDTEGQERDETSACKPACNLSSSSGTDNLWKEGSQSKEVFQLCGGIEVTAKKIQPGFAFELNQSVNQMPKDYLSLPEDQAPGTPLPAKNTPSHRRQNTHPQKLNNGEGRDKATAHDGLKINEKTALESDAQLPARSHFDTKCRSSLLLEGGQANKSATTQQVDTGAVNSYGSQYNNFSVYQMILGMQYPTIQRRKGIDKGQILASSSASSSITAAESLASAEACLADKGELNTHGGVSTKLEAGIKFSLNKLQAFNCIRAPNLTESPKKKKARGTTEIRDLVSLNGIVPECCSSLSPVVYDIRKVGNTGRLHTSMEALVTGTQAKSAKTKQTKKRNCLVNSACSSTIEAKMHKNIALSNQNQFPAKLLGPSPEEIWKQFFSIDALLEQFNRLDINREGSAIAYQEQNALVPYTIRYQEQNALVVYRDGTIVPFVSTRKRRPRPKVDLDEETTRVWKLLLENINSEGIDGTDEEKAKWWEEERRVFNGRADSFIARMHLVQGDRRFSPWKGSVLDSVVGVFLTQNVSDHLSSSAFMSLAARFPLKSKSKDKYHQEGASLVNGAEFYVLEPEDSVTIQPVGDQSSMTVYGYQDSEEKVVNSKELSGSTATVSSINEPKCKLLNSSGNGLSTYCDSTLNRMNMEIIRGQSECSKGDEETNDVLSSQNSVVSSETSVDFSLVQTAERTGSCSESNSEGGDHAKRPMFNNLNGTTFVQMFGSSRLHEVYSHQNMSTSEISKVKTSRSQNNQRENCDNSEGPKSFSGEALMPSANYHPYLSLNSEEREIGDFEIFKEETRLSEASKTKDENIIKRQSPLTQESACQTMDQIDKTMRVQVAQQSSLENNQSSNNIQADERTVSHCQKGPLQDAINLVESQAGAQNKEMLRHVNMSKHSEETLDITESTKAFDNHRTLQQKMQESNLYTHNSSSNTELNLMVESLKSEGRKVKKEKKEDFDWDRLRKQAEANGRERERTENTMDSLDWEAVRCAEVNEIAETIKERGMNNVLAQRIKDFLNRLVRDHGSIDLEWLRDVPPDKAKEYLLSIRGLGLKSVECVRLLTLHHLAFPVDTNVGRIAVRLGWVPLQPLPESLQLHLLELYPILESIQKYLWPRLCKLDQRTLYELHYQMITFGKVFCTKGKPNCNACPMRGECRHFASAFASARLALPGPEEKSIVSATKNGTSDPNHDVTIDQLALPLLQQNEQSDRNCQSEANQQLQTVSGINKCNPIIEEPGSPEPERTQVAENDIEDMFFEGPDEIPTIKLNMEEFSQTLQNYMQNNMELQEGDMSKALVALTAEAASIPTPRLKNVSRLRTEHQVYELPDSHPLLNELDKREPDDPCKYLLAIWTPGETANSIQMPERRCNSQEHCKLCDDETCFSCNSIREAESHVVRGTLLIPCRTAMRGSFPLNGTYFQVNEVFADHDSSLNPIAVPREWLWNLPRRMVYFGTSIPSIFKGLTTEGIQHCFWRGYVCVRGFDQKSRAPRPLMARLHFPASKLAKGKGNGAGEDAKMIAQSYDPNKSALTK</sequence>
<dbReference type="SUPFAM" id="SSF48150">
    <property type="entry name" value="DNA-glycosylase"/>
    <property type="match status" value="1"/>
</dbReference>
<dbReference type="Gene3D" id="1.10.1670.10">
    <property type="entry name" value="Helix-hairpin-Helix base-excision DNA repair enzymes (C-terminal)"/>
    <property type="match status" value="1"/>
</dbReference>
<keyword evidence="13" id="KW-1185">Reference proteome</keyword>
<feature type="region of interest" description="Disordered" evidence="10">
    <location>
        <begin position="1050"/>
        <end position="1074"/>
    </location>
</feature>
<keyword evidence="5" id="KW-0479">Metal-binding</keyword>
<feature type="compositionally biased region" description="Polar residues" evidence="10">
    <location>
        <begin position="1885"/>
        <end position="1894"/>
    </location>
</feature>
<evidence type="ECO:0000256" key="3">
    <source>
        <dbReference type="ARBA" id="ARBA00005646"/>
    </source>
</evidence>
<dbReference type="EMBL" id="BSYR01000016">
    <property type="protein sequence ID" value="GMI79726.1"/>
    <property type="molecule type" value="Genomic_DNA"/>
</dbReference>
<evidence type="ECO:0000256" key="8">
    <source>
        <dbReference type="ARBA" id="ARBA00023125"/>
    </source>
</evidence>
<dbReference type="PANTHER" id="PTHR46213:SF13">
    <property type="entry name" value="DEMETER-LIKE PROTEIN 2-RELATED"/>
    <property type="match status" value="1"/>
</dbReference>
<dbReference type="InterPro" id="IPR003651">
    <property type="entry name" value="Endonuclease3_FeS-loop_motif"/>
</dbReference>
<feature type="compositionally biased region" description="Basic residues" evidence="10">
    <location>
        <begin position="262"/>
        <end position="271"/>
    </location>
</feature>
<feature type="region of interest" description="Disordered" evidence="10">
    <location>
        <begin position="1096"/>
        <end position="1134"/>
    </location>
</feature>
<evidence type="ECO:0000256" key="5">
    <source>
        <dbReference type="ARBA" id="ARBA00022723"/>
    </source>
</evidence>
<evidence type="ECO:0000313" key="12">
    <source>
        <dbReference type="EMBL" id="GMI79726.1"/>
    </source>
</evidence>
<dbReference type="GO" id="GO:0019104">
    <property type="term" value="F:DNA N-glycosylase activity"/>
    <property type="evidence" value="ECO:0007669"/>
    <property type="project" value="InterPro"/>
</dbReference>
<dbReference type="CDD" id="cd00056">
    <property type="entry name" value="ENDO3c"/>
    <property type="match status" value="1"/>
</dbReference>
<keyword evidence="9" id="KW-0539">Nucleus</keyword>
<dbReference type="FunFam" id="1.10.1670.10:FF:000004">
    <property type="entry name" value="DNA glycosylase/AP lyase ROS1"/>
    <property type="match status" value="1"/>
</dbReference>